<dbReference type="GO" id="GO:0000981">
    <property type="term" value="F:DNA-binding transcription factor activity, RNA polymerase II-specific"/>
    <property type="evidence" value="ECO:0007669"/>
    <property type="project" value="InterPro"/>
</dbReference>
<feature type="compositionally biased region" description="Basic and acidic residues" evidence="2">
    <location>
        <begin position="362"/>
        <end position="372"/>
    </location>
</feature>
<keyword evidence="1" id="KW-0539">Nucleus</keyword>
<dbReference type="Proteomes" id="UP000308671">
    <property type="component" value="Unassembled WGS sequence"/>
</dbReference>
<evidence type="ECO:0000313" key="5">
    <source>
        <dbReference type="Proteomes" id="UP000308671"/>
    </source>
</evidence>
<dbReference type="Gene3D" id="4.10.240.10">
    <property type="entry name" value="Zn(2)-C6 fungal-type DNA-binding domain"/>
    <property type="match status" value="1"/>
</dbReference>
<accession>A0A4S8R517</accession>
<dbReference type="InterPro" id="IPR036864">
    <property type="entry name" value="Zn2-C6_fun-type_DNA-bd_sf"/>
</dbReference>
<evidence type="ECO:0000313" key="4">
    <source>
        <dbReference type="EMBL" id="THV52968.1"/>
    </source>
</evidence>
<feature type="compositionally biased region" description="Low complexity" evidence="2">
    <location>
        <begin position="373"/>
        <end position="392"/>
    </location>
</feature>
<proteinExistence type="predicted"/>
<name>A0A4S8R517_9HELO</name>
<dbReference type="InterPro" id="IPR001138">
    <property type="entry name" value="Zn2Cys6_DnaBD"/>
</dbReference>
<dbReference type="OrthoDB" id="4222821at2759"/>
<evidence type="ECO:0000256" key="1">
    <source>
        <dbReference type="ARBA" id="ARBA00023242"/>
    </source>
</evidence>
<dbReference type="EMBL" id="PQXL01000063">
    <property type="protein sequence ID" value="THV52968.1"/>
    <property type="molecule type" value="Genomic_DNA"/>
</dbReference>
<dbReference type="AlphaFoldDB" id="A0A4S8R517"/>
<protein>
    <recommendedName>
        <fullName evidence="3">Zn(2)-C6 fungal-type domain-containing protein</fullName>
    </recommendedName>
</protein>
<comment type="caution">
    <text evidence="4">The sequence shown here is derived from an EMBL/GenBank/DDBJ whole genome shotgun (WGS) entry which is preliminary data.</text>
</comment>
<dbReference type="GO" id="GO:0008270">
    <property type="term" value="F:zinc ion binding"/>
    <property type="evidence" value="ECO:0007669"/>
    <property type="project" value="InterPro"/>
</dbReference>
<feature type="compositionally biased region" description="Polar residues" evidence="2">
    <location>
        <begin position="224"/>
        <end position="242"/>
    </location>
</feature>
<evidence type="ECO:0000259" key="3">
    <source>
        <dbReference type="PROSITE" id="PS50048"/>
    </source>
</evidence>
<feature type="compositionally biased region" description="Polar residues" evidence="2">
    <location>
        <begin position="174"/>
        <end position="190"/>
    </location>
</feature>
<feature type="region of interest" description="Disordered" evidence="2">
    <location>
        <begin position="174"/>
        <end position="253"/>
    </location>
</feature>
<reference evidence="4 5" key="1">
    <citation type="submission" date="2017-12" db="EMBL/GenBank/DDBJ databases">
        <title>Comparative genomics of Botrytis spp.</title>
        <authorList>
            <person name="Valero-Jimenez C.A."/>
            <person name="Tapia P."/>
            <person name="Veloso J."/>
            <person name="Silva-Moreno E."/>
            <person name="Staats M."/>
            <person name="Valdes J.H."/>
            <person name="Van Kan J.A.L."/>
        </authorList>
    </citation>
    <scope>NUCLEOTIDE SEQUENCE [LARGE SCALE GENOMIC DNA]</scope>
    <source>
        <strain evidence="4 5">MUCL435</strain>
    </source>
</reference>
<evidence type="ECO:0000256" key="2">
    <source>
        <dbReference type="SAM" id="MobiDB-lite"/>
    </source>
</evidence>
<sequence>MDMNACGVSSRRFACDRCRGQKLRCIRERTDQQNCDRCFRADAECRTSPVFRVRSYVDNTALASSESMRGKARVHKSVRKRRYNNAAQLQMQSQVTTQQAVIDTAIVTETASPSGSLEQTALMNIFETSQSSLPVPMYPTGFSDTISDMHWAAEDSLFSGLILADGIEQTFDLSDNSGTGSSTKSYQPQAPTYAADLPPRPTPSSIPSPRAASSTLKSDLPNFECSSHKPSTTISENNTSCESPEDQVAGSISIDKNEEETIIQRLAKTNLDVVSLLSRIDKGTPTAIVEMLVQPIDETKSPRARLDDILNSTRDFLQALSLLAGSSGRPSASSPRSSSDTVLSANPTPNSIGPDIQNSNKDYADTRSRADESNTSLPIHSSSSSIYSPPSKSDSQTCSNYDFATSLLVLTSHVHLLRLHEILFSHIHGFLTEISDSDDPSLCPLPGLSFCSFPLLYPDADFPESGNLQTTILIQIITSLFEQIERLLGLPREYRIDPGEIRSDGFAAGGLLSSEEMLGIVKFAFQQRESGQSESRRCGLKALRKHLEGIKQLLKNSIAL</sequence>
<dbReference type="PROSITE" id="PS00463">
    <property type="entry name" value="ZN2_CY6_FUNGAL_1"/>
    <property type="match status" value="1"/>
</dbReference>
<dbReference type="PROSITE" id="PS50048">
    <property type="entry name" value="ZN2_CY6_FUNGAL_2"/>
    <property type="match status" value="1"/>
</dbReference>
<feature type="region of interest" description="Disordered" evidence="2">
    <location>
        <begin position="325"/>
        <end position="392"/>
    </location>
</feature>
<dbReference type="SUPFAM" id="SSF57701">
    <property type="entry name" value="Zn2/Cys6 DNA-binding domain"/>
    <property type="match status" value="1"/>
</dbReference>
<organism evidence="4 5">
    <name type="scientific">Botrytis galanthina</name>
    <dbReference type="NCBI Taxonomy" id="278940"/>
    <lineage>
        <taxon>Eukaryota</taxon>
        <taxon>Fungi</taxon>
        <taxon>Dikarya</taxon>
        <taxon>Ascomycota</taxon>
        <taxon>Pezizomycotina</taxon>
        <taxon>Leotiomycetes</taxon>
        <taxon>Helotiales</taxon>
        <taxon>Sclerotiniaceae</taxon>
        <taxon>Botrytis</taxon>
    </lineage>
</organism>
<feature type="compositionally biased region" description="Polar residues" evidence="2">
    <location>
        <begin position="340"/>
        <end position="361"/>
    </location>
</feature>
<feature type="compositionally biased region" description="Low complexity" evidence="2">
    <location>
        <begin position="325"/>
        <end position="339"/>
    </location>
</feature>
<keyword evidence="5" id="KW-1185">Reference proteome</keyword>
<dbReference type="CDD" id="cd00067">
    <property type="entry name" value="GAL4"/>
    <property type="match status" value="1"/>
</dbReference>
<gene>
    <name evidence="4" type="ORF">BGAL_0063g00260</name>
</gene>
<feature type="domain" description="Zn(2)-C6 fungal-type" evidence="3">
    <location>
        <begin position="14"/>
        <end position="47"/>
    </location>
</feature>